<dbReference type="InterPro" id="IPR008334">
    <property type="entry name" value="5'-Nucleotdase_C"/>
</dbReference>
<keyword evidence="1" id="KW-0378">Hydrolase</keyword>
<gene>
    <name evidence="3" type="ORF">C6Y40_21875</name>
</gene>
<name>A0A2S9V4L2_9ALTE</name>
<dbReference type="GO" id="GO:0016787">
    <property type="term" value="F:hydrolase activity"/>
    <property type="evidence" value="ECO:0007669"/>
    <property type="project" value="UniProtKB-KW"/>
</dbReference>
<evidence type="ECO:0000313" key="4">
    <source>
        <dbReference type="Proteomes" id="UP000238949"/>
    </source>
</evidence>
<dbReference type="EMBL" id="PVNP01000206">
    <property type="protein sequence ID" value="PRO71381.1"/>
    <property type="molecule type" value="Genomic_DNA"/>
</dbReference>
<evidence type="ECO:0000259" key="2">
    <source>
        <dbReference type="Pfam" id="PF02872"/>
    </source>
</evidence>
<dbReference type="SUPFAM" id="SSF55816">
    <property type="entry name" value="5'-nucleotidase (syn. UDP-sugar hydrolase), C-terminal domain"/>
    <property type="match status" value="1"/>
</dbReference>
<keyword evidence="4" id="KW-1185">Reference proteome</keyword>
<dbReference type="PANTHER" id="PTHR11575:SF24">
    <property type="entry name" value="5'-NUCLEOTIDASE"/>
    <property type="match status" value="1"/>
</dbReference>
<dbReference type="Pfam" id="PF02872">
    <property type="entry name" value="5_nucleotid_C"/>
    <property type="match status" value="1"/>
</dbReference>
<dbReference type="InterPro" id="IPR029052">
    <property type="entry name" value="Metallo-depent_PP-like"/>
</dbReference>
<dbReference type="Proteomes" id="UP000238949">
    <property type="component" value="Unassembled WGS sequence"/>
</dbReference>
<evidence type="ECO:0000313" key="3">
    <source>
        <dbReference type="EMBL" id="PRO71381.1"/>
    </source>
</evidence>
<comment type="caution">
    <text evidence="3">The sequence shown here is derived from an EMBL/GenBank/DDBJ whole genome shotgun (WGS) entry which is preliminary data.</text>
</comment>
<dbReference type="SUPFAM" id="SSF56300">
    <property type="entry name" value="Metallo-dependent phosphatases"/>
    <property type="match status" value="1"/>
</dbReference>
<evidence type="ECO:0000256" key="1">
    <source>
        <dbReference type="RuleBase" id="RU362119"/>
    </source>
</evidence>
<dbReference type="PRINTS" id="PR01607">
    <property type="entry name" value="APYRASEFAMLY"/>
</dbReference>
<organism evidence="3 4">
    <name type="scientific">Alteromonas alba</name>
    <dbReference type="NCBI Taxonomy" id="2079529"/>
    <lineage>
        <taxon>Bacteria</taxon>
        <taxon>Pseudomonadati</taxon>
        <taxon>Pseudomonadota</taxon>
        <taxon>Gammaproteobacteria</taxon>
        <taxon>Alteromonadales</taxon>
        <taxon>Alteromonadaceae</taxon>
        <taxon>Alteromonas/Salinimonas group</taxon>
        <taxon>Alteromonas</taxon>
    </lineage>
</organism>
<dbReference type="GO" id="GO:0000166">
    <property type="term" value="F:nucleotide binding"/>
    <property type="evidence" value="ECO:0007669"/>
    <property type="project" value="UniProtKB-KW"/>
</dbReference>
<reference evidence="4" key="1">
    <citation type="journal article" date="2020" name="Int. J. Syst. Evol. Microbiol.">
        <title>Alteromonas alba sp. nov., a marine bacterium isolated from the seawater of the West Pacific Ocean.</title>
        <authorList>
            <person name="Sun C."/>
            <person name="Wu Y.-H."/>
            <person name="Xamxidin M."/>
            <person name="Cheng H."/>
            <person name="Xu X.-W."/>
        </authorList>
    </citation>
    <scope>NUCLEOTIDE SEQUENCE [LARGE SCALE GENOMIC DNA]</scope>
    <source>
        <strain evidence="4">190</strain>
    </source>
</reference>
<dbReference type="Gene3D" id="3.90.780.10">
    <property type="entry name" value="5'-Nucleotidase, C-terminal domain"/>
    <property type="match status" value="1"/>
</dbReference>
<dbReference type="PANTHER" id="PTHR11575">
    <property type="entry name" value="5'-NUCLEOTIDASE-RELATED"/>
    <property type="match status" value="1"/>
</dbReference>
<dbReference type="InterPro" id="IPR036907">
    <property type="entry name" value="5'-Nucleotdase_C_sf"/>
</dbReference>
<sequence length="491" mass="53816">MCVSSLFIATACQSKQLTVIYTAELPLIINPPHGSYANLATLVKQTRNTRQPSLFLFGGGSLAPSMLSSFDRGAHIIDILNTIEPDAMGVAKREFSYFEDELTLRAYEAAFPVVLSNVTDPITRRELEGTWQDIVLERGGVRVGILTVIASASSEEYLMHRLQINSPYDTIISRANALRERGAELVVLMISDELPFINKLLGQSQVDLVLRSDPYYVEPVAPDEKPRANYVIVTSEAAAAKVNIEWPQGNPGEAQYEVIQLPLSDYPKDPVIAEQVATYDNRITALLSEQVARLSTEMDTSREAVRTRENGFGNLVSDALKEASHTDVAIINGGAIRGERSYREGHLLTRKDITSELPFRNHIRVLRITGADLKSALENGVSRVEDASGRFPHVSGMQFKVQLSSAPGNRVKELTINGSPMESGRIYSLATSDYLANGGDGYDSLKRGTEVPFSQQVTPLIADIVISVLRRQSTLSATATGRVSFVNGRDS</sequence>
<dbReference type="GO" id="GO:0009166">
    <property type="term" value="P:nucleotide catabolic process"/>
    <property type="evidence" value="ECO:0007669"/>
    <property type="project" value="InterPro"/>
</dbReference>
<proteinExistence type="inferred from homology"/>
<dbReference type="AlphaFoldDB" id="A0A2S9V4L2"/>
<protein>
    <submittedName>
        <fullName evidence="3">Bifunctional metallophosphatase/5'-nucleotidase</fullName>
    </submittedName>
</protein>
<comment type="similarity">
    <text evidence="1">Belongs to the 5'-nucleotidase family.</text>
</comment>
<dbReference type="InterPro" id="IPR006179">
    <property type="entry name" value="5_nucleotidase/apyrase"/>
</dbReference>
<keyword evidence="1" id="KW-0547">Nucleotide-binding</keyword>
<feature type="domain" description="5'-Nucleotidase C-terminal" evidence="2">
    <location>
        <begin position="292"/>
        <end position="446"/>
    </location>
</feature>
<dbReference type="Gene3D" id="3.60.21.10">
    <property type="match status" value="1"/>
</dbReference>
<accession>A0A2S9V4L2</accession>